<protein>
    <submittedName>
        <fullName evidence="2">TIGR03986 family CRISPR-associated RAMP protein</fullName>
    </submittedName>
</protein>
<gene>
    <name evidence="2" type="ORF">ABNN70_06455</name>
</gene>
<proteinExistence type="predicted"/>
<feature type="compositionally biased region" description="Low complexity" evidence="1">
    <location>
        <begin position="675"/>
        <end position="687"/>
    </location>
</feature>
<dbReference type="AlphaFoldDB" id="A0AAU8IJF0"/>
<name>A0AAU8IJF0_9BACL</name>
<dbReference type="RefSeq" id="WP_353949161.1">
    <property type="nucleotide sequence ID" value="NZ_CP159510.1"/>
</dbReference>
<reference evidence="2" key="1">
    <citation type="submission" date="2024-06" db="EMBL/GenBank/DDBJ databases">
        <authorList>
            <person name="Fan A."/>
            <person name="Zhang F.Y."/>
            <person name="Zhang L."/>
        </authorList>
    </citation>
    <scope>NUCLEOTIDE SEQUENCE</scope>
    <source>
        <strain evidence="2">Y61</strain>
    </source>
</reference>
<feature type="region of interest" description="Disordered" evidence="1">
    <location>
        <begin position="643"/>
        <end position="692"/>
    </location>
</feature>
<organism evidence="2">
    <name type="scientific">Sporolactobacillus sp. Y61</name>
    <dbReference type="NCBI Taxonomy" id="3160863"/>
    <lineage>
        <taxon>Bacteria</taxon>
        <taxon>Bacillati</taxon>
        <taxon>Bacillota</taxon>
        <taxon>Bacilli</taxon>
        <taxon>Bacillales</taxon>
        <taxon>Sporolactobacillaceae</taxon>
        <taxon>Sporolactobacillus</taxon>
    </lineage>
</organism>
<dbReference type="InterPro" id="IPR023825">
    <property type="entry name" value="CRISPR-assoc_RAMP_BGP1436"/>
</dbReference>
<dbReference type="EMBL" id="CP159510">
    <property type="protein sequence ID" value="XCJ18081.1"/>
    <property type="molecule type" value="Genomic_DNA"/>
</dbReference>
<evidence type="ECO:0000256" key="1">
    <source>
        <dbReference type="SAM" id="MobiDB-lite"/>
    </source>
</evidence>
<sequence length="719" mass="83713">MAQGYTNAPYNFIDFPDKWVERYADISELPHHNRYVQGTLSGKVEFAFKAQTPVCSGGERKNNEVYPFKNQLGYAIPGRSIRGLIRSHVQILGMSNIRDDIENETFLYRNVASTNSHLKKQYDAAIGVGTGREKTHQQAERGALPDKLKAGYIEWMPDSKRYRIIPAEEDRNGRQFYRISEKKLRQMDLKQVKEINYMYRPEVWSQLRGFSYKKDRNKINRILGDYENRNNYHPYYTPVRFALDVDGIHVSKVVPKSTPLEKGLEDGLLLSSGFIKGKKNHYIIRHPSDVGPDGGKIIDPRSIDDYEQDLKRKKMSGESKKKDRNSTFYWLPGRDQSMKKPIFYAESDEQLSFGFTPYLRIFYDYTIHHGLPEAFRTGEKLDYDKALFGFTGDEKHPKLKKSYKSRLSFSDLQADGNPHPNKSVTVTLAEPKATAYPLYIKQPKAESGTLYSYNDNRFQLRGMKKYWLQKPKPSEPTGNHKMNTILHLLDAGTTFRGCIRFTNLAPDELGLVLWSLLLNKQSVIQTGMGKPYGYGQMKLDRESVKLLIERPDKKYGSHFTFFNDYTETADPEKYISCFKRYMRDEQKVMIMNEPSVQGFFKMLTNQMKDTQVRYRELKEFKSLDPLPTIDELLTGHIKYFKGDMRKRPRGQQFGNRFRRGSGRNNQQSQNKFRNNRSGQSGNYYSSGGDRHSQIDERWAKLRKLRDKDNNNNGDHKNNR</sequence>
<accession>A0AAU8IJF0</accession>
<dbReference type="NCBIfam" id="TIGR03986">
    <property type="entry name" value="TIGR03986 family CRISPR-associated RAMP protein"/>
    <property type="match status" value="1"/>
</dbReference>
<evidence type="ECO:0000313" key="2">
    <source>
        <dbReference type="EMBL" id="XCJ18081.1"/>
    </source>
</evidence>